<dbReference type="PANTHER" id="PTHR47336">
    <property type="entry name" value="TRANSCRIPTION FACTOR HMS1-RELATED"/>
    <property type="match status" value="1"/>
</dbReference>
<keyword evidence="4" id="KW-1185">Reference proteome</keyword>
<feature type="compositionally biased region" description="Low complexity" evidence="1">
    <location>
        <begin position="24"/>
        <end position="35"/>
    </location>
</feature>
<evidence type="ECO:0000259" key="2">
    <source>
        <dbReference type="Pfam" id="PF09427"/>
    </source>
</evidence>
<dbReference type="Pfam" id="PF09427">
    <property type="entry name" value="DUF2014"/>
    <property type="match status" value="1"/>
</dbReference>
<dbReference type="GO" id="GO:0032933">
    <property type="term" value="P:SREBP signaling pathway"/>
    <property type="evidence" value="ECO:0007669"/>
    <property type="project" value="InterPro"/>
</dbReference>
<comment type="caution">
    <text evidence="3">The sequence shown here is derived from an EMBL/GenBank/DDBJ whole genome shotgun (WGS) entry which is preliminary data.</text>
</comment>
<organism evidence="3 4">
    <name type="scientific">Trichoglossum hirsutum</name>
    <dbReference type="NCBI Taxonomy" id="265104"/>
    <lineage>
        <taxon>Eukaryota</taxon>
        <taxon>Fungi</taxon>
        <taxon>Dikarya</taxon>
        <taxon>Ascomycota</taxon>
        <taxon>Pezizomycotina</taxon>
        <taxon>Geoglossomycetes</taxon>
        <taxon>Geoglossales</taxon>
        <taxon>Geoglossaceae</taxon>
        <taxon>Trichoglossum</taxon>
    </lineage>
</organism>
<evidence type="ECO:0000313" key="4">
    <source>
        <dbReference type="Proteomes" id="UP000750711"/>
    </source>
</evidence>
<proteinExistence type="predicted"/>
<sequence>MQGGSSQGVMQETGGMRRLQAGQYQQQFGHQQQAGRNPFPHGRAQFPQQRANGRAGGGPVNKLMIGSLAGLMVLEGFRERDQDGKTPAARGLFSLPGYLGGSGRLPFSGDVGVWCASLLDLLKFVLVLGAVVYILFPSFSDSRPKRKKKQETFERLAAAPSLASSVEVRRKAWLTAIQTVWIPRHSFLLEFAALGVKTLKLSLRNLVGSRGYSLLTGMTEEQEAARVRAWEIALHAQLGGGDAEISKSRLLLTLMASGTLPDTPARLMLKALHIRILMWEQASSNYGCFLICEAISAKLAKRYWNQARSLQRLAVTYGTKFGGDAAVTEALLPAHLAKLLEMDCDDVMLDSIIQRAYNLAWNRPTSENIKGIDEGMDSVVEDFSIRTPLDALAAWWSSFILHKALVDYLETGTRDEVNEEVARDIMDAVDAAPPTSGAHLRALVAKAVLGPPADGPQNVASALKILPDCEIYRVQQSSLFASAVASVTTTAGIRVALRCAMSLALLHTSPQAMHRRATAIDLFNGLSINQHSSCVAAVGLLGFIATWKAMKTFS</sequence>
<name>A0A9P8IIP7_9PEZI</name>
<evidence type="ECO:0000313" key="3">
    <source>
        <dbReference type="EMBL" id="KAH0547872.1"/>
    </source>
</evidence>
<dbReference type="PANTHER" id="PTHR47336:SF2">
    <property type="entry name" value="TRANSCRIPTION FACTOR HMS1-RELATED"/>
    <property type="match status" value="1"/>
</dbReference>
<feature type="domain" description="Sterol regulatory element-binding protein 1 C-terminal" evidence="2">
    <location>
        <begin position="158"/>
        <end position="553"/>
    </location>
</feature>
<feature type="region of interest" description="Disordered" evidence="1">
    <location>
        <begin position="24"/>
        <end position="57"/>
    </location>
</feature>
<dbReference type="EMBL" id="JAGHQM010003171">
    <property type="protein sequence ID" value="KAH0547872.1"/>
    <property type="molecule type" value="Genomic_DNA"/>
</dbReference>
<evidence type="ECO:0000256" key="1">
    <source>
        <dbReference type="SAM" id="MobiDB-lite"/>
    </source>
</evidence>
<protein>
    <recommendedName>
        <fullName evidence="2">Sterol regulatory element-binding protein 1 C-terminal domain-containing protein</fullName>
    </recommendedName>
</protein>
<gene>
    <name evidence="3" type="ORF">GP486_008387</name>
</gene>
<feature type="non-terminal residue" evidence="3">
    <location>
        <position position="554"/>
    </location>
</feature>
<accession>A0A9P8IIP7</accession>
<dbReference type="InterPro" id="IPR052099">
    <property type="entry name" value="Regulatory_TF_Diverse"/>
</dbReference>
<reference evidence="3" key="1">
    <citation type="submission" date="2021-03" db="EMBL/GenBank/DDBJ databases">
        <title>Comparative genomics and phylogenomic investigation of the class Geoglossomycetes provide insights into ecological specialization and systematics.</title>
        <authorList>
            <person name="Melie T."/>
            <person name="Pirro S."/>
            <person name="Miller A.N."/>
            <person name="Quandt A."/>
        </authorList>
    </citation>
    <scope>NUCLEOTIDE SEQUENCE</scope>
    <source>
        <strain evidence="3">CAQ_001_2017</strain>
    </source>
</reference>
<dbReference type="GO" id="GO:0045944">
    <property type="term" value="P:positive regulation of transcription by RNA polymerase II"/>
    <property type="evidence" value="ECO:0007669"/>
    <property type="project" value="InterPro"/>
</dbReference>
<dbReference type="InterPro" id="IPR019006">
    <property type="entry name" value="Sre1_C"/>
</dbReference>
<dbReference type="Proteomes" id="UP000750711">
    <property type="component" value="Unassembled WGS sequence"/>
</dbReference>
<dbReference type="AlphaFoldDB" id="A0A9P8IIP7"/>